<dbReference type="STRING" id="92487.SAMN02745130_02885"/>
<dbReference type="Gene3D" id="3.30.450.20">
    <property type="entry name" value="PAS domain"/>
    <property type="match status" value="2"/>
</dbReference>
<dbReference type="GO" id="GO:0005524">
    <property type="term" value="F:ATP binding"/>
    <property type="evidence" value="ECO:0007669"/>
    <property type="project" value="UniProtKB-KW"/>
</dbReference>
<dbReference type="EMBL" id="FUYB01000016">
    <property type="protein sequence ID" value="SKA87853.1"/>
    <property type="molecule type" value="Genomic_DNA"/>
</dbReference>
<evidence type="ECO:0000256" key="7">
    <source>
        <dbReference type="ARBA" id="ARBA00022679"/>
    </source>
</evidence>
<dbReference type="SMART" id="SM00387">
    <property type="entry name" value="HATPase_c"/>
    <property type="match status" value="1"/>
</dbReference>
<dbReference type="SUPFAM" id="SSF47384">
    <property type="entry name" value="Homodimeric domain of signal transducing histidine kinase"/>
    <property type="match status" value="1"/>
</dbReference>
<evidence type="ECO:0000256" key="3">
    <source>
        <dbReference type="ARBA" id="ARBA00012438"/>
    </source>
</evidence>
<feature type="transmembrane region" description="Helical" evidence="17">
    <location>
        <begin position="18"/>
        <end position="37"/>
    </location>
</feature>
<evidence type="ECO:0000256" key="13">
    <source>
        <dbReference type="ARBA" id="ARBA00023012"/>
    </source>
</evidence>
<dbReference type="Pfam" id="PF02743">
    <property type="entry name" value="dCache_1"/>
    <property type="match status" value="1"/>
</dbReference>
<comment type="subcellular location">
    <subcellularLocation>
        <location evidence="2">Cell inner membrane</location>
        <topology evidence="2">Multi-pass membrane protein</topology>
    </subcellularLocation>
</comment>
<dbReference type="EC" id="2.7.13.3" evidence="3"/>
<evidence type="ECO:0000256" key="16">
    <source>
        <dbReference type="SAM" id="Coils"/>
    </source>
</evidence>
<keyword evidence="5" id="KW-0997">Cell inner membrane</keyword>
<keyword evidence="4" id="KW-1003">Cell membrane</keyword>
<evidence type="ECO:0000256" key="15">
    <source>
        <dbReference type="ARBA" id="ARBA00073143"/>
    </source>
</evidence>
<evidence type="ECO:0000256" key="4">
    <source>
        <dbReference type="ARBA" id="ARBA00022475"/>
    </source>
</evidence>
<dbReference type="RefSeq" id="WP_078923338.1">
    <property type="nucleotide sequence ID" value="NZ_FUYB01000016.1"/>
</dbReference>
<feature type="domain" description="Histidine kinase" evidence="18">
    <location>
        <begin position="372"/>
        <end position="585"/>
    </location>
</feature>
<evidence type="ECO:0000256" key="17">
    <source>
        <dbReference type="SAM" id="Phobius"/>
    </source>
</evidence>
<keyword evidence="16" id="KW-0175">Coiled coil</keyword>
<name>A0A1T4XE74_9GAMM</name>
<evidence type="ECO:0000259" key="18">
    <source>
        <dbReference type="PROSITE" id="PS50109"/>
    </source>
</evidence>
<evidence type="ECO:0000256" key="2">
    <source>
        <dbReference type="ARBA" id="ARBA00004429"/>
    </source>
</evidence>
<dbReference type="AlphaFoldDB" id="A0A1T4XE74"/>
<dbReference type="PRINTS" id="PR00344">
    <property type="entry name" value="BCTRLSENSOR"/>
</dbReference>
<dbReference type="InterPro" id="IPR003594">
    <property type="entry name" value="HATPase_dom"/>
</dbReference>
<dbReference type="Pfam" id="PF00512">
    <property type="entry name" value="HisKA"/>
    <property type="match status" value="1"/>
</dbReference>
<accession>A0A1T4XE74</accession>
<dbReference type="InterPro" id="IPR003661">
    <property type="entry name" value="HisK_dim/P_dom"/>
</dbReference>
<keyword evidence="20" id="KW-1185">Reference proteome</keyword>
<keyword evidence="10 19" id="KW-0418">Kinase</keyword>
<dbReference type="GO" id="GO:0005886">
    <property type="term" value="C:plasma membrane"/>
    <property type="evidence" value="ECO:0007669"/>
    <property type="project" value="UniProtKB-SubCell"/>
</dbReference>
<evidence type="ECO:0000256" key="14">
    <source>
        <dbReference type="ARBA" id="ARBA00023136"/>
    </source>
</evidence>
<evidence type="ECO:0000256" key="5">
    <source>
        <dbReference type="ARBA" id="ARBA00022519"/>
    </source>
</evidence>
<keyword evidence="8 17" id="KW-0812">Transmembrane</keyword>
<comment type="catalytic activity">
    <reaction evidence="1">
        <text>ATP + protein L-histidine = ADP + protein N-phospho-L-histidine.</text>
        <dbReference type="EC" id="2.7.13.3"/>
    </reaction>
</comment>
<evidence type="ECO:0000313" key="20">
    <source>
        <dbReference type="Proteomes" id="UP000190460"/>
    </source>
</evidence>
<dbReference type="PIRSF" id="PIRSF036431">
    <property type="entry name" value="STHK_DctB"/>
    <property type="match status" value="1"/>
</dbReference>
<evidence type="ECO:0000256" key="8">
    <source>
        <dbReference type="ARBA" id="ARBA00022692"/>
    </source>
</evidence>
<dbReference type="InterPro" id="IPR017055">
    <property type="entry name" value="Sig_transdc_His_kinase_DctB"/>
</dbReference>
<dbReference type="PANTHER" id="PTHR43065:SF46">
    <property type="entry name" value="C4-DICARBOXYLATE TRANSPORT SENSOR PROTEIN DCTB"/>
    <property type="match status" value="1"/>
</dbReference>
<dbReference type="FunFam" id="1.10.287.130:FF:000049">
    <property type="entry name" value="C4-dicarboxylate transport sensor protein DctB"/>
    <property type="match status" value="1"/>
</dbReference>
<dbReference type="InterPro" id="IPR033479">
    <property type="entry name" value="dCache_1"/>
</dbReference>
<feature type="transmembrane region" description="Helical" evidence="17">
    <location>
        <begin position="300"/>
        <end position="322"/>
    </location>
</feature>
<dbReference type="Gene3D" id="3.30.565.10">
    <property type="entry name" value="Histidine kinase-like ATPase, C-terminal domain"/>
    <property type="match status" value="1"/>
</dbReference>
<protein>
    <recommendedName>
        <fullName evidence="15">C4-dicarboxylate transport sensor protein DctB</fullName>
        <ecNumber evidence="3">2.7.13.3</ecNumber>
    </recommendedName>
</protein>
<evidence type="ECO:0000256" key="9">
    <source>
        <dbReference type="ARBA" id="ARBA00022741"/>
    </source>
</evidence>
<dbReference type="Proteomes" id="UP000190460">
    <property type="component" value="Unassembled WGS sequence"/>
</dbReference>
<evidence type="ECO:0000256" key="6">
    <source>
        <dbReference type="ARBA" id="ARBA00022553"/>
    </source>
</evidence>
<dbReference type="GO" id="GO:0000155">
    <property type="term" value="F:phosphorelay sensor kinase activity"/>
    <property type="evidence" value="ECO:0007669"/>
    <property type="project" value="InterPro"/>
</dbReference>
<feature type="coiled-coil region" evidence="16">
    <location>
        <begin position="336"/>
        <end position="363"/>
    </location>
</feature>
<evidence type="ECO:0000256" key="11">
    <source>
        <dbReference type="ARBA" id="ARBA00022840"/>
    </source>
</evidence>
<evidence type="ECO:0000256" key="10">
    <source>
        <dbReference type="ARBA" id="ARBA00022777"/>
    </source>
</evidence>
<keyword evidence="11" id="KW-0067">ATP-binding</keyword>
<dbReference type="SMART" id="SM00388">
    <property type="entry name" value="HisKA"/>
    <property type="match status" value="1"/>
</dbReference>
<dbReference type="Gene3D" id="6.10.250.3020">
    <property type="match status" value="1"/>
</dbReference>
<proteinExistence type="predicted"/>
<evidence type="ECO:0000256" key="1">
    <source>
        <dbReference type="ARBA" id="ARBA00000085"/>
    </source>
</evidence>
<keyword evidence="13" id="KW-0902">Two-component regulatory system</keyword>
<keyword evidence="12 17" id="KW-1133">Transmembrane helix</keyword>
<reference evidence="19 20" key="1">
    <citation type="submission" date="2017-02" db="EMBL/GenBank/DDBJ databases">
        <authorList>
            <person name="Peterson S.W."/>
        </authorList>
    </citation>
    <scope>NUCLEOTIDE SEQUENCE [LARGE SCALE GENOMIC DNA]</scope>
    <source>
        <strain evidence="19 20">ATCC 49788</strain>
    </source>
</reference>
<dbReference type="SUPFAM" id="SSF103190">
    <property type="entry name" value="Sensory domain-like"/>
    <property type="match status" value="1"/>
</dbReference>
<organism evidence="19 20">
    <name type="scientific">Thiothrix eikelboomii</name>
    <dbReference type="NCBI Taxonomy" id="92487"/>
    <lineage>
        <taxon>Bacteria</taxon>
        <taxon>Pseudomonadati</taxon>
        <taxon>Pseudomonadota</taxon>
        <taxon>Gammaproteobacteria</taxon>
        <taxon>Thiotrichales</taxon>
        <taxon>Thiotrichaceae</taxon>
        <taxon>Thiothrix</taxon>
    </lineage>
</organism>
<keyword evidence="6" id="KW-0597">Phosphoprotein</keyword>
<keyword evidence="7" id="KW-0808">Transferase</keyword>
<dbReference type="Gene3D" id="1.10.287.130">
    <property type="match status" value="1"/>
</dbReference>
<sequence length="593" mass="67047">MIGFAFFTKKRQLSKTTLLGLFLLVAALVIVTVYFSVSYSAHTRLQESAKNYLTRLTSSLDAALARHSYLPILLAQEPFIQDFLQKKPEAISTEQLNLYLERINQIAGTLDIYLMLPNGDTIAASNWSKEQSFIGRNFAFRPYFQKAIQGELGRYYAVGTTSNERGYYFSYLINAQDQPALGVITVKVNIAEIESFWKSQRIDFLVTDSEGIVFLASQDSWLFKTIKPLTELRRQAIREVKRYLDYPLEPLADFQWPPYLEADQPIWLQGKHYLLAERSMEEAGWEVYVLLDWQEVTRPAAVAMILATILCLLTSLLLLLLWKNQAQRRRYKQAVLEALESKVEERTRELRLAQEELVQAAKMAALGQLSAAINHELNNPLGAIRAYADNASQFLERGHPELVKANLQEISGLTERMATITRQLKIFSRKSSGCISDCRLQVALDSAFLIVRPKLSQTTVSLHHHYDTHLQWVRADLVWLEQILVNLLSNAIDAAAEQAKGQVWLSTERVGNKVRIQVRDNGPGIQAQNMPHLFEPFFTTKALGKGLGLGLSISYRLAKDMQGELSAENAPEAGAIFSLLLPLAETSMETEDD</sequence>
<dbReference type="InterPro" id="IPR029151">
    <property type="entry name" value="Sensor-like_sf"/>
</dbReference>
<dbReference type="CDD" id="cd00082">
    <property type="entry name" value="HisKA"/>
    <property type="match status" value="1"/>
</dbReference>
<evidence type="ECO:0000256" key="12">
    <source>
        <dbReference type="ARBA" id="ARBA00022989"/>
    </source>
</evidence>
<keyword evidence="9" id="KW-0547">Nucleotide-binding</keyword>
<dbReference type="PROSITE" id="PS50109">
    <property type="entry name" value="HIS_KIN"/>
    <property type="match status" value="1"/>
</dbReference>
<dbReference type="InterPro" id="IPR036890">
    <property type="entry name" value="HATPase_C_sf"/>
</dbReference>
<dbReference type="InterPro" id="IPR005467">
    <property type="entry name" value="His_kinase_dom"/>
</dbReference>
<dbReference type="PANTHER" id="PTHR43065">
    <property type="entry name" value="SENSOR HISTIDINE KINASE"/>
    <property type="match status" value="1"/>
</dbReference>
<dbReference type="InterPro" id="IPR004358">
    <property type="entry name" value="Sig_transdc_His_kin-like_C"/>
</dbReference>
<gene>
    <name evidence="19" type="ORF">SAMN02745130_02885</name>
</gene>
<dbReference type="InterPro" id="IPR036097">
    <property type="entry name" value="HisK_dim/P_sf"/>
</dbReference>
<dbReference type="Pfam" id="PF02518">
    <property type="entry name" value="HATPase_c"/>
    <property type="match status" value="1"/>
</dbReference>
<keyword evidence="14 17" id="KW-0472">Membrane</keyword>
<dbReference type="OrthoDB" id="9772100at2"/>
<evidence type="ECO:0000313" key="19">
    <source>
        <dbReference type="EMBL" id="SKA87853.1"/>
    </source>
</evidence>
<dbReference type="FunFam" id="3.30.450.20:FF:000127">
    <property type="entry name" value="C4-dicarboxylate transport sensor protein"/>
    <property type="match status" value="1"/>
</dbReference>
<dbReference type="SUPFAM" id="SSF55874">
    <property type="entry name" value="ATPase domain of HSP90 chaperone/DNA topoisomerase II/histidine kinase"/>
    <property type="match status" value="1"/>
</dbReference>